<organism evidence="2 3">
    <name type="scientific">Galerina marginata (strain CBS 339.88)</name>
    <dbReference type="NCBI Taxonomy" id="685588"/>
    <lineage>
        <taxon>Eukaryota</taxon>
        <taxon>Fungi</taxon>
        <taxon>Dikarya</taxon>
        <taxon>Basidiomycota</taxon>
        <taxon>Agaricomycotina</taxon>
        <taxon>Agaricomycetes</taxon>
        <taxon>Agaricomycetidae</taxon>
        <taxon>Agaricales</taxon>
        <taxon>Agaricineae</taxon>
        <taxon>Strophariaceae</taxon>
        <taxon>Galerina</taxon>
    </lineage>
</organism>
<dbReference type="Proteomes" id="UP000027222">
    <property type="component" value="Unassembled WGS sequence"/>
</dbReference>
<dbReference type="EMBL" id="KL142385">
    <property type="protein sequence ID" value="KDR73639.1"/>
    <property type="molecule type" value="Genomic_DNA"/>
</dbReference>
<proteinExistence type="predicted"/>
<feature type="region of interest" description="Disordered" evidence="1">
    <location>
        <begin position="531"/>
        <end position="550"/>
    </location>
</feature>
<accession>A0A067T129</accession>
<evidence type="ECO:0000313" key="3">
    <source>
        <dbReference type="Proteomes" id="UP000027222"/>
    </source>
</evidence>
<name>A0A067T129_GALM3</name>
<feature type="region of interest" description="Disordered" evidence="1">
    <location>
        <begin position="1"/>
        <end position="29"/>
    </location>
</feature>
<feature type="region of interest" description="Disordered" evidence="1">
    <location>
        <begin position="328"/>
        <end position="347"/>
    </location>
</feature>
<dbReference type="AlphaFoldDB" id="A0A067T129"/>
<feature type="compositionally biased region" description="Low complexity" evidence="1">
    <location>
        <begin position="333"/>
        <end position="345"/>
    </location>
</feature>
<evidence type="ECO:0000313" key="2">
    <source>
        <dbReference type="EMBL" id="KDR73639.1"/>
    </source>
</evidence>
<feature type="compositionally biased region" description="Polar residues" evidence="1">
    <location>
        <begin position="531"/>
        <end position="543"/>
    </location>
</feature>
<keyword evidence="3" id="KW-1185">Reference proteome</keyword>
<sequence>MPGHPSGKRKAEEQPSEEEVPQCGQQLKKWKQYSPPISSYIGQASEKGKSVASTPAELPHPIQRNIQIVAAQPANHGTSDRHDMLVEAGPFFGDAQVAKYLLKLLFQRKASDRQFIQQSLSVTTPIVRLNTQQAKEGGYRIATGVTLMMLVSFFGHISNIPGVLAIDEAEEIALVLAENEFATVLRSVSQCALASVRSKVQQNLPSGTPVGNVQGGLHNYPPALQRVPSSVHSLDGTGTPVMLNPYAVHVAANNPFRPQMPLPCRAIYPQPTSLPPPNPLPQFIARYQHHRNPSTTGVPPQPPYLPQFRAMQATRFMPSTAEQSLVQGTSSVSNSMPSGSAISSSPLNAPATSALPFVNPFQMLPEQADKRPKAEAAATAFLWNQPPSSYHIGFAGHPGQPLTIPKVSQAQFAEHQSQVAAPLSSEPAAVSHRDASVGDWQNSQLPQNYSSDHPHSFTVGQPCATPNDTLVASPEQPLQQLPPATEVKLDCKIGEPSNPHQLHDVAFQQDAQSMTEGNDEARTSYTQANATNAMGDTPSAESVQDTESEADELLSWDSLANLFGASGPSTLEGPSQVDSLEEQLNWEQLFNLPDLKPEALNSVFSNLH</sequence>
<feature type="region of interest" description="Disordered" evidence="1">
    <location>
        <begin position="413"/>
        <end position="443"/>
    </location>
</feature>
<protein>
    <submittedName>
        <fullName evidence="2">Uncharacterized protein</fullName>
    </submittedName>
</protein>
<dbReference type="HOGENOM" id="CLU_449081_0_0_1"/>
<reference evidence="3" key="1">
    <citation type="journal article" date="2014" name="Proc. Natl. Acad. Sci. U.S.A.">
        <title>Extensive sampling of basidiomycete genomes demonstrates inadequacy of the white-rot/brown-rot paradigm for wood decay fungi.</title>
        <authorList>
            <person name="Riley R."/>
            <person name="Salamov A.A."/>
            <person name="Brown D.W."/>
            <person name="Nagy L.G."/>
            <person name="Floudas D."/>
            <person name="Held B.W."/>
            <person name="Levasseur A."/>
            <person name="Lombard V."/>
            <person name="Morin E."/>
            <person name="Otillar R."/>
            <person name="Lindquist E.A."/>
            <person name="Sun H."/>
            <person name="LaButti K.M."/>
            <person name="Schmutz J."/>
            <person name="Jabbour D."/>
            <person name="Luo H."/>
            <person name="Baker S.E."/>
            <person name="Pisabarro A.G."/>
            <person name="Walton J.D."/>
            <person name="Blanchette R.A."/>
            <person name="Henrissat B."/>
            <person name="Martin F."/>
            <person name="Cullen D."/>
            <person name="Hibbett D.S."/>
            <person name="Grigoriev I.V."/>
        </authorList>
    </citation>
    <scope>NUCLEOTIDE SEQUENCE [LARGE SCALE GENOMIC DNA]</scope>
    <source>
        <strain evidence="3">CBS 339.88</strain>
    </source>
</reference>
<gene>
    <name evidence="2" type="ORF">GALMADRAFT_212480</name>
</gene>
<evidence type="ECO:0000256" key="1">
    <source>
        <dbReference type="SAM" id="MobiDB-lite"/>
    </source>
</evidence>